<feature type="chain" id="PRO_5041249754" evidence="1">
    <location>
        <begin position="22"/>
        <end position="835"/>
    </location>
</feature>
<dbReference type="Pfam" id="PF02585">
    <property type="entry name" value="PIG-L"/>
    <property type="match status" value="1"/>
</dbReference>
<dbReference type="EMBL" id="BSOH01000001">
    <property type="protein sequence ID" value="GLR15659.1"/>
    <property type="molecule type" value="Genomic_DNA"/>
</dbReference>
<keyword evidence="1" id="KW-0732">Signal</keyword>
<evidence type="ECO:0000256" key="1">
    <source>
        <dbReference type="SAM" id="SignalP"/>
    </source>
</evidence>
<sequence length="835" mass="94387">MKYILNLILSFLFFLPLHSQAPDKLTSGEIFQKLEKLNFLGSVLYVAAHPDDENTRLISYFSNAVHANTAYLSLTRGDGGQNLIGPEIREQLGVMRTQELLQARAIDGGKQFFTRANDFGYSKHPDETFAIWNKKEVMSDVVWTIRKFRPDVIVNRFDHRSPGSTHGHHTGSAMLSVEAFDLTNDKSVYPEQLKYVETWQPTRLFFNTSWWFYGSRDKFEEADKSNLVAVDAGVYYPILGKSNTEIAAEARSMHKCQGFGSSGTRGSESEYMEFLKGDRPTEMKDPFEGINTTWSRVKGGKPIGEAVSKIIKEFNFEKPYESVVELVNVRKMVSSISDEHWKETKLAEVDEIIQQCLGLFAEVRVNNPSASPGEKLSANIEIINRAPIDLKLVSINLTPGEQELNVNEILENNKRFNTKLDFSIPKDAPYSSAYWLNSDATLGMYSVKDQLLRGTPENKPPYTATYTFEIDGNTFSVTSAIIYKTSDPVKGEVYEPFEIIPAFSVKLLSEVFIFPDAQSKDITVVVKAGKNDVKGSLELCHPNGWTVSPAKYEVEIADKGAEKVFKFEVTPPKDQDENFIVPLIFDTDSVSYTNEVSLIKYDHIPTQTVISDASAKVVKLDIQIRGKKVAYIMGAGDKIPESLEQIGYQVDVIDIDEASVENLSKFDALILGVRAYNTVDRIQFYHDNFLEYVKQGGTMIVQYNTNRGTRVDELGPYPMKLSRDRVTNENAEVRMLLPEHEVLNYPNKITQKDFENWQQERGLYFPNEWADQYDAILSSNDPGEDPKNGGLLVAKYGEGYYIYTGYSWFRELPPGVAGAYRIFANLVSIGKYDRP</sequence>
<dbReference type="InterPro" id="IPR003737">
    <property type="entry name" value="GlcNAc_PI_deacetylase-related"/>
</dbReference>
<gene>
    <name evidence="2" type="ORF">GCM10007940_02740</name>
</gene>
<dbReference type="SUPFAM" id="SSF52317">
    <property type="entry name" value="Class I glutamine amidotransferase-like"/>
    <property type="match status" value="1"/>
</dbReference>
<proteinExistence type="predicted"/>
<keyword evidence="3" id="KW-1185">Reference proteome</keyword>
<accession>A0AA37WDD0</accession>
<reference evidence="2" key="1">
    <citation type="journal article" date="2014" name="Int. J. Syst. Evol. Microbiol.">
        <title>Complete genome sequence of Corynebacterium casei LMG S-19264T (=DSM 44701T), isolated from a smear-ripened cheese.</title>
        <authorList>
            <consortium name="US DOE Joint Genome Institute (JGI-PGF)"/>
            <person name="Walter F."/>
            <person name="Albersmeier A."/>
            <person name="Kalinowski J."/>
            <person name="Ruckert C."/>
        </authorList>
    </citation>
    <scope>NUCLEOTIDE SEQUENCE</scope>
    <source>
        <strain evidence="2">NBRC 108769</strain>
    </source>
</reference>
<protein>
    <submittedName>
        <fullName evidence="2">PIG-L domain-containing protein</fullName>
    </submittedName>
</protein>
<organism evidence="2 3">
    <name type="scientific">Portibacter lacus</name>
    <dbReference type="NCBI Taxonomy" id="1099794"/>
    <lineage>
        <taxon>Bacteria</taxon>
        <taxon>Pseudomonadati</taxon>
        <taxon>Bacteroidota</taxon>
        <taxon>Saprospiria</taxon>
        <taxon>Saprospirales</taxon>
        <taxon>Haliscomenobacteraceae</taxon>
        <taxon>Portibacter</taxon>
    </lineage>
</organism>
<dbReference type="Gene3D" id="3.40.50.10320">
    <property type="entry name" value="LmbE-like"/>
    <property type="match status" value="1"/>
</dbReference>
<feature type="signal peptide" evidence="1">
    <location>
        <begin position="1"/>
        <end position="21"/>
    </location>
</feature>
<dbReference type="SUPFAM" id="SSF102588">
    <property type="entry name" value="LmbE-like"/>
    <property type="match status" value="1"/>
</dbReference>
<dbReference type="AlphaFoldDB" id="A0AA37WDD0"/>
<dbReference type="Proteomes" id="UP001156666">
    <property type="component" value="Unassembled WGS sequence"/>
</dbReference>
<evidence type="ECO:0000313" key="2">
    <source>
        <dbReference type="EMBL" id="GLR15659.1"/>
    </source>
</evidence>
<comment type="caution">
    <text evidence="2">The sequence shown here is derived from an EMBL/GenBank/DDBJ whole genome shotgun (WGS) entry which is preliminary data.</text>
</comment>
<name>A0AA37WDD0_9BACT</name>
<evidence type="ECO:0000313" key="3">
    <source>
        <dbReference type="Proteomes" id="UP001156666"/>
    </source>
</evidence>
<dbReference type="InterPro" id="IPR024078">
    <property type="entry name" value="LmbE-like_dom_sf"/>
</dbReference>
<dbReference type="InterPro" id="IPR029062">
    <property type="entry name" value="Class_I_gatase-like"/>
</dbReference>
<reference evidence="2" key="2">
    <citation type="submission" date="2023-01" db="EMBL/GenBank/DDBJ databases">
        <title>Draft genome sequence of Portibacter lacus strain NBRC 108769.</title>
        <authorList>
            <person name="Sun Q."/>
            <person name="Mori K."/>
        </authorList>
    </citation>
    <scope>NUCLEOTIDE SEQUENCE</scope>
    <source>
        <strain evidence="2">NBRC 108769</strain>
    </source>
</reference>
<dbReference type="RefSeq" id="WP_235292557.1">
    <property type="nucleotide sequence ID" value="NZ_BSOH01000001.1"/>
</dbReference>